<evidence type="ECO:0000259" key="1">
    <source>
        <dbReference type="Pfam" id="PF01464"/>
    </source>
</evidence>
<name>A0ABC9YVC5_9NOCA</name>
<gene>
    <name evidence="2" type="ORF">NS506_00248</name>
    <name evidence="3" type="ORF">NSK11_contig00052-0032</name>
</gene>
<dbReference type="EMBL" id="CP017839">
    <property type="protein sequence ID" value="APA94335.1"/>
    <property type="molecule type" value="Genomic_DNA"/>
</dbReference>
<keyword evidence="4" id="KW-1185">Reference proteome</keyword>
<dbReference type="EMBL" id="BBYQ01000052">
    <property type="protein sequence ID" value="GAP29260.1"/>
    <property type="molecule type" value="Genomic_DNA"/>
</dbReference>
<dbReference type="Pfam" id="PF01464">
    <property type="entry name" value="SLT"/>
    <property type="match status" value="1"/>
</dbReference>
<accession>A0ABC9YVC5</accession>
<dbReference type="AlphaFoldDB" id="A0ABC9YVC5"/>
<evidence type="ECO:0000313" key="2">
    <source>
        <dbReference type="EMBL" id="APA94335.1"/>
    </source>
</evidence>
<evidence type="ECO:0000313" key="4">
    <source>
        <dbReference type="Proteomes" id="UP000037179"/>
    </source>
</evidence>
<evidence type="ECO:0000313" key="5">
    <source>
        <dbReference type="Proteomes" id="UP000180166"/>
    </source>
</evidence>
<dbReference type="Proteomes" id="UP000180166">
    <property type="component" value="Chromosome"/>
</dbReference>
<organism evidence="3 4">
    <name type="scientific">Nocardia seriolae</name>
    <dbReference type="NCBI Taxonomy" id="37332"/>
    <lineage>
        <taxon>Bacteria</taxon>
        <taxon>Bacillati</taxon>
        <taxon>Actinomycetota</taxon>
        <taxon>Actinomycetes</taxon>
        <taxon>Mycobacteriales</taxon>
        <taxon>Nocardiaceae</taxon>
        <taxon>Nocardia</taxon>
    </lineage>
</organism>
<feature type="domain" description="Transglycosylase SLT" evidence="1">
    <location>
        <begin position="91"/>
        <end position="161"/>
    </location>
</feature>
<reference evidence="3 4" key="2">
    <citation type="journal article" date="2016" name="Genome Announc.">
        <title>Draft Genome Sequence of Erythromycin- and Oxytetracycline-Sensitive Nocardia seriolae Strain U-1 (NBRC 110359).</title>
        <authorList>
            <person name="Imajoh M."/>
            <person name="Sukeda M."/>
            <person name="Shimizu M."/>
            <person name="Yamane J."/>
            <person name="Ohnishi K."/>
            <person name="Oshima S."/>
        </authorList>
    </citation>
    <scope>NUCLEOTIDE SEQUENCE [LARGE SCALE GENOMIC DNA]</scope>
    <source>
        <strain evidence="3 4">U-1</strain>
    </source>
</reference>
<protein>
    <recommendedName>
        <fullName evidence="1">Transglycosylase SLT domain-containing protein</fullName>
    </recommendedName>
</protein>
<evidence type="ECO:0000313" key="3">
    <source>
        <dbReference type="EMBL" id="GAP29260.1"/>
    </source>
</evidence>
<dbReference type="RefSeq" id="WP_052086482.1">
    <property type="nucleotide sequence ID" value="NZ_AP017900.1"/>
</dbReference>
<dbReference type="Proteomes" id="UP000037179">
    <property type="component" value="Unassembled WGS sequence"/>
</dbReference>
<reference evidence="2 5" key="3">
    <citation type="submission" date="2016-10" db="EMBL/GenBank/DDBJ databases">
        <title>Genome sequence of Nocardia seriolae strain EM150506, isolated from Anguila japonica.</title>
        <authorList>
            <person name="Han H.-J."/>
        </authorList>
    </citation>
    <scope>NUCLEOTIDE SEQUENCE [LARGE SCALE GENOMIC DNA]</scope>
    <source>
        <strain evidence="2 5">EM150506</strain>
    </source>
</reference>
<dbReference type="InterPro" id="IPR023346">
    <property type="entry name" value="Lysozyme-like_dom_sf"/>
</dbReference>
<proteinExistence type="predicted"/>
<sequence>MPVFDDPEIRKRSLRVTLLGLLLAALTPLTVAVGTADARTAVADPIARSAEIPVALPVDPASLIQMIGSAQRYSKPTLQTLSRFMVPGEQWESFNQIISHESDWQVFAINPTSGAYGLAQALPAHKMFSEGPDWMFNPLTQLRWAYRYMVARYGSPNAAWDFWQAHNWY</sequence>
<dbReference type="SUPFAM" id="SSF53955">
    <property type="entry name" value="Lysozyme-like"/>
    <property type="match status" value="1"/>
</dbReference>
<dbReference type="InterPro" id="IPR008258">
    <property type="entry name" value="Transglycosylase_SLT_dom_1"/>
</dbReference>
<dbReference type="Gene3D" id="1.10.530.10">
    <property type="match status" value="1"/>
</dbReference>
<dbReference type="KEGG" id="nsr:NS506_00248"/>
<reference evidence="4" key="1">
    <citation type="submission" date="2015-07" db="EMBL/GenBank/DDBJ databases">
        <title>Nocardia seriolae U-1 whole genome shotgun sequence.</title>
        <authorList>
            <person name="Imajoh M."/>
            <person name="Fukumoto Y."/>
            <person name="Sukeda M."/>
            <person name="Yamane J."/>
            <person name="Yamasaki K."/>
            <person name="Shimizu M."/>
            <person name="Ohnishi K."/>
            <person name="Oshima S."/>
        </authorList>
    </citation>
    <scope>NUCLEOTIDE SEQUENCE [LARGE SCALE GENOMIC DNA]</scope>
    <source>
        <strain evidence="4">U-1</strain>
    </source>
</reference>